<evidence type="ECO:0000313" key="7">
    <source>
        <dbReference type="Proteomes" id="UP001069145"/>
    </source>
</evidence>
<dbReference type="EMBL" id="CP065662">
    <property type="protein sequence ID" value="QPS01065.1"/>
    <property type="molecule type" value="Genomic_DNA"/>
</dbReference>
<dbReference type="KEGG" id="aun:AWM73_03280"/>
<evidence type="ECO:0000313" key="5">
    <source>
        <dbReference type="EMBL" id="QPS01065.1"/>
    </source>
</evidence>
<evidence type="ECO:0000256" key="1">
    <source>
        <dbReference type="SAM" id="Phobius"/>
    </source>
</evidence>
<dbReference type="AlphaFoldDB" id="A0A0X8FE67"/>
<dbReference type="InterPro" id="IPR025711">
    <property type="entry name" value="PepSY"/>
</dbReference>
<sequence length="158" mass="18297">MTRRLANAFLVCLIIINFGLFTIFFNSQKPIIQEEKQLMTMAREDIGLKNMGKFYILNKDHTTYTIQGENDQGEPIYYAYQPETDKKITGKVNELVNEQEAKSLTLNNVNTQEVKEARIGIEDDQLVWEVSFINQDGHLGYHYINAASGHWYETIDKL</sequence>
<feature type="domain" description="Cell wall elongation regulator TseB-like" evidence="3">
    <location>
        <begin position="40"/>
        <end position="77"/>
    </location>
</feature>
<organism evidence="5 6">
    <name type="scientific">Aerococcus urinae</name>
    <dbReference type="NCBI Taxonomy" id="1376"/>
    <lineage>
        <taxon>Bacteria</taxon>
        <taxon>Bacillati</taxon>
        <taxon>Bacillota</taxon>
        <taxon>Bacilli</taxon>
        <taxon>Lactobacillales</taxon>
        <taxon>Aerococcaceae</taxon>
        <taxon>Aerococcus</taxon>
    </lineage>
</organism>
<evidence type="ECO:0000259" key="3">
    <source>
        <dbReference type="Pfam" id="PF17881"/>
    </source>
</evidence>
<feature type="domain" description="PepSY" evidence="2">
    <location>
        <begin position="96"/>
        <end position="149"/>
    </location>
</feature>
<gene>
    <name evidence="5" type="ORF">I6G68_06765</name>
    <name evidence="4" type="ORF">ODY43_08680</name>
</gene>
<dbReference type="Gene3D" id="3.10.450.40">
    <property type="match status" value="2"/>
</dbReference>
<evidence type="ECO:0000313" key="4">
    <source>
        <dbReference type="EMBL" id="MCY3054053.1"/>
    </source>
</evidence>
<keyword evidence="1" id="KW-0472">Membrane</keyword>
<keyword evidence="1" id="KW-1133">Transmembrane helix</keyword>
<evidence type="ECO:0000259" key="2">
    <source>
        <dbReference type="Pfam" id="PF03413"/>
    </source>
</evidence>
<dbReference type="Proteomes" id="UP001069145">
    <property type="component" value="Unassembled WGS sequence"/>
</dbReference>
<accession>A0A0X8FE67</accession>
<feature type="transmembrane region" description="Helical" evidence="1">
    <location>
        <begin position="6"/>
        <end position="26"/>
    </location>
</feature>
<proteinExistence type="predicted"/>
<dbReference type="InterPro" id="IPR041401">
    <property type="entry name" value="TseB-like_dom"/>
</dbReference>
<dbReference type="SUPFAM" id="SSF54403">
    <property type="entry name" value="Cystatin/monellin"/>
    <property type="match status" value="2"/>
</dbReference>
<dbReference type="GeneID" id="35767957"/>
<protein>
    <submittedName>
        <fullName evidence="5">DUF5590 domain-containing protein</fullName>
    </submittedName>
</protein>
<dbReference type="Pfam" id="PF03413">
    <property type="entry name" value="PepSY"/>
    <property type="match status" value="1"/>
</dbReference>
<reference evidence="5 6" key="1">
    <citation type="submission" date="2020-12" db="EMBL/GenBank/DDBJ databases">
        <title>FDA dAtabase for Regulatory Grade micrObial Sequences (FDA-ARGOS): Supporting development and validation of Infectious Disease Dx tests.</title>
        <authorList>
            <person name="Sproer C."/>
            <person name="Gronow S."/>
            <person name="Severitt S."/>
            <person name="Schroder I."/>
            <person name="Tallon L."/>
            <person name="Sadzewicz L."/>
            <person name="Zhao X."/>
            <person name="Boylan J."/>
            <person name="Ott S."/>
            <person name="Bowen H."/>
            <person name="Vavikolanu K."/>
            <person name="Mehta A."/>
            <person name="Aluvathingal J."/>
            <person name="Nadendla S."/>
            <person name="Lowell S."/>
            <person name="Myers T."/>
            <person name="Yan Y."/>
            <person name="Sichtig H."/>
        </authorList>
    </citation>
    <scope>NUCLEOTIDE SEQUENCE [LARGE SCALE GENOMIC DNA]</scope>
    <source>
        <strain evidence="5 6">FDAARGOS_911</strain>
    </source>
</reference>
<evidence type="ECO:0000313" key="6">
    <source>
        <dbReference type="Proteomes" id="UP000594771"/>
    </source>
</evidence>
<dbReference type="OrthoDB" id="2242521at2"/>
<reference evidence="4" key="2">
    <citation type="submission" date="2022-09" db="EMBL/GenBank/DDBJ databases">
        <title>Aerococcus urinae taxonomy study.</title>
        <authorList>
            <person name="Christensen J."/>
            <person name="Senneby E."/>
        </authorList>
    </citation>
    <scope>NUCLEOTIDE SEQUENCE</scope>
    <source>
        <strain evidence="4">NLD-066-U95</strain>
    </source>
</reference>
<keyword evidence="7" id="KW-1185">Reference proteome</keyword>
<dbReference type="RefSeq" id="WP_060778075.1">
    <property type="nucleotide sequence ID" value="NZ_CAJHLF010000014.1"/>
</dbReference>
<dbReference type="Proteomes" id="UP000594771">
    <property type="component" value="Chromosome"/>
</dbReference>
<dbReference type="Pfam" id="PF17881">
    <property type="entry name" value="TseB"/>
    <property type="match status" value="1"/>
</dbReference>
<keyword evidence="1" id="KW-0812">Transmembrane</keyword>
<dbReference type="InterPro" id="IPR046350">
    <property type="entry name" value="Cystatin_sf"/>
</dbReference>
<dbReference type="EMBL" id="JAOTML010000012">
    <property type="protein sequence ID" value="MCY3054053.1"/>
    <property type="molecule type" value="Genomic_DNA"/>
</dbReference>
<name>A0A0X8FE67_9LACT</name>